<dbReference type="AlphaFoldDB" id="A0AA47ENC2"/>
<evidence type="ECO:0000313" key="1">
    <source>
        <dbReference type="EMBL" id="WAG61773.1"/>
    </source>
</evidence>
<dbReference type="PANTHER" id="PTHR47197:SF3">
    <property type="entry name" value="DIHYDRO-HEME D1 DEHYDROGENASE"/>
    <property type="match status" value="1"/>
</dbReference>
<gene>
    <name evidence="1" type="ORF">LL038_05875</name>
</gene>
<accession>A0AA47ENC2</accession>
<protein>
    <recommendedName>
        <fullName evidence="3">YncE family protein</fullName>
    </recommendedName>
</protein>
<dbReference type="Proteomes" id="UP001164733">
    <property type="component" value="Chromosome"/>
</dbReference>
<dbReference type="RefSeq" id="WP_216121416.1">
    <property type="nucleotide sequence ID" value="NZ_CP086239.1"/>
</dbReference>
<evidence type="ECO:0000313" key="2">
    <source>
        <dbReference type="Proteomes" id="UP001164733"/>
    </source>
</evidence>
<dbReference type="EMBL" id="CP086239">
    <property type="protein sequence ID" value="WAG61773.1"/>
    <property type="molecule type" value="Genomic_DNA"/>
</dbReference>
<proteinExistence type="predicted"/>
<sequence length="496" mass="56246">MDTITRKNFYFVSNIKTGTLTIIDGLCNTILKEITVGKRPYKLAIKDNNTIGIACDLSNTISFVNCKSCETKEHFISNNGNLLIDKTNQKIYVSDTSEVTIYDMNLDKIINRIRGFSAITDIKINTEGTKLYVLDTLLKELRIYSTDTYTLINLIGNVGINPRCLLILKDDKTAYISTKIDILKIDIDSNLITKLILPKGSLMNGMILKGNTLYASNSGLNRIELIDIHTNKSYKYILTSRTEPMGLFITDDNTKLLIANRSCDDYGGIDIIDLKSNCLISSILMNTINSQPYDIISVNLPFTYAQPVAITNLNPDSKQITILAKRIFASYNENINFPIISFNLPKEINSSYIYKCTKFEPGIIVPSSERRRYIPSTSEFSSIKFIARVNYIIYYLKNNINKCINGFFEKPIDVLLDITKELNLNEFELNIKTTTKFINNPKFLNNVLSFGVSSLMELKVIGEAEIYLNNLKETDNFEEFTIFDGSIFPDDTIIPF</sequence>
<organism evidence="1 2">
    <name type="scientific">Clostridium estertheticum</name>
    <dbReference type="NCBI Taxonomy" id="238834"/>
    <lineage>
        <taxon>Bacteria</taxon>
        <taxon>Bacillati</taxon>
        <taxon>Bacillota</taxon>
        <taxon>Clostridia</taxon>
        <taxon>Eubacteriales</taxon>
        <taxon>Clostridiaceae</taxon>
        <taxon>Clostridium</taxon>
    </lineage>
</organism>
<reference evidence="1" key="1">
    <citation type="submission" date="2021-11" db="EMBL/GenBank/DDBJ databases">
        <title>Clostridia strains as spoilage organisms.</title>
        <authorList>
            <person name="Wambui J."/>
            <person name="Stevens M.J.A."/>
            <person name="Stephan R."/>
        </authorList>
    </citation>
    <scope>NUCLEOTIDE SEQUENCE</scope>
    <source>
        <strain evidence="1">CF009</strain>
    </source>
</reference>
<dbReference type="InterPro" id="IPR051200">
    <property type="entry name" value="Host-pathogen_enzymatic-act"/>
</dbReference>
<name>A0AA47ENC2_9CLOT</name>
<evidence type="ECO:0008006" key="3">
    <source>
        <dbReference type="Google" id="ProtNLM"/>
    </source>
</evidence>
<dbReference type="PANTHER" id="PTHR47197">
    <property type="entry name" value="PROTEIN NIRF"/>
    <property type="match status" value="1"/>
</dbReference>